<evidence type="ECO:0000313" key="4">
    <source>
        <dbReference type="EMBL" id="CAF3723094.1"/>
    </source>
</evidence>
<dbReference type="EMBL" id="CAJOBA010004765">
    <property type="protein sequence ID" value="CAF3723094.1"/>
    <property type="molecule type" value="Genomic_DNA"/>
</dbReference>
<accession>A0A814VQK6</accession>
<proteinExistence type="predicted"/>
<evidence type="ECO:0000313" key="6">
    <source>
        <dbReference type="Proteomes" id="UP000663829"/>
    </source>
</evidence>
<dbReference type="Proteomes" id="UP000681722">
    <property type="component" value="Unassembled WGS sequence"/>
</dbReference>
<reference evidence="3" key="1">
    <citation type="submission" date="2021-02" db="EMBL/GenBank/DDBJ databases">
        <authorList>
            <person name="Nowell W R."/>
        </authorList>
    </citation>
    <scope>NUCLEOTIDE SEQUENCE</scope>
</reference>
<evidence type="ECO:0000256" key="1">
    <source>
        <dbReference type="SAM" id="Phobius"/>
    </source>
</evidence>
<keyword evidence="1" id="KW-0472">Membrane</keyword>
<dbReference type="Proteomes" id="UP000677228">
    <property type="component" value="Unassembled WGS sequence"/>
</dbReference>
<dbReference type="EMBL" id="CAJOBC010008184">
    <property type="protein sequence ID" value="CAF3954705.1"/>
    <property type="molecule type" value="Genomic_DNA"/>
</dbReference>
<keyword evidence="1" id="KW-0812">Transmembrane</keyword>
<evidence type="ECO:0000313" key="5">
    <source>
        <dbReference type="EMBL" id="CAF3954705.1"/>
    </source>
</evidence>
<keyword evidence="6" id="KW-1185">Reference proteome</keyword>
<dbReference type="Proteomes" id="UP000663829">
    <property type="component" value="Unassembled WGS sequence"/>
</dbReference>
<evidence type="ECO:0000313" key="2">
    <source>
        <dbReference type="EMBL" id="CAF0948643.1"/>
    </source>
</evidence>
<comment type="caution">
    <text evidence="3">The sequence shown here is derived from an EMBL/GenBank/DDBJ whole genome shotgun (WGS) entry which is preliminary data.</text>
</comment>
<protein>
    <submittedName>
        <fullName evidence="3">Uncharacterized protein</fullName>
    </submittedName>
</protein>
<dbReference type="AlphaFoldDB" id="A0A814VQK6"/>
<name>A0A814VQK6_9BILA</name>
<dbReference type="Proteomes" id="UP000682733">
    <property type="component" value="Unassembled WGS sequence"/>
</dbReference>
<gene>
    <name evidence="3" type="ORF">GPM918_LOCUS23180</name>
    <name evidence="2" type="ORF">OVA965_LOCUS12032</name>
    <name evidence="5" type="ORF">SRO942_LOCUS23179</name>
    <name evidence="4" type="ORF">TMI583_LOCUS12037</name>
</gene>
<sequence>MFNVETLTSEVFAILYNEKMFIKCLISVALFVVLCESFVLSKKSQCPIKSFNGGKDFIVKGAKIFADKSFHPHLQTIGFIARACKVKVRVMNSWLPLRTPNGIIPPPEMPLVLGRAIRVNLDDRKGANICNNICMNRNTTSELPAEVKCFIDNINQNSTIFRELNMLHDGYGTNTPEAEELKAKIQILCTETK</sequence>
<dbReference type="EMBL" id="CAJNOK010004759">
    <property type="protein sequence ID" value="CAF0948643.1"/>
    <property type="molecule type" value="Genomic_DNA"/>
</dbReference>
<keyword evidence="1" id="KW-1133">Transmembrane helix</keyword>
<organism evidence="3 6">
    <name type="scientific">Didymodactylos carnosus</name>
    <dbReference type="NCBI Taxonomy" id="1234261"/>
    <lineage>
        <taxon>Eukaryota</taxon>
        <taxon>Metazoa</taxon>
        <taxon>Spiralia</taxon>
        <taxon>Gnathifera</taxon>
        <taxon>Rotifera</taxon>
        <taxon>Eurotatoria</taxon>
        <taxon>Bdelloidea</taxon>
        <taxon>Philodinida</taxon>
        <taxon>Philodinidae</taxon>
        <taxon>Didymodactylos</taxon>
    </lineage>
</organism>
<dbReference type="EMBL" id="CAJNOQ010008183">
    <property type="protein sequence ID" value="CAF1190490.1"/>
    <property type="molecule type" value="Genomic_DNA"/>
</dbReference>
<feature type="transmembrane region" description="Helical" evidence="1">
    <location>
        <begin position="20"/>
        <end position="40"/>
    </location>
</feature>
<evidence type="ECO:0000313" key="3">
    <source>
        <dbReference type="EMBL" id="CAF1190490.1"/>
    </source>
</evidence>